<proteinExistence type="predicted"/>
<dbReference type="RefSeq" id="WP_037359373.1">
    <property type="nucleotide sequence ID" value="NZ_BHZF01000002.1"/>
</dbReference>
<dbReference type="AlphaFoldDB" id="A0A369A3C5"/>
<reference evidence="1 2" key="1">
    <citation type="submission" date="2018-07" db="EMBL/GenBank/DDBJ databases">
        <title>Genomic Encyclopedia of Type Strains, Phase IV (KMG-IV): sequencing the most valuable type-strain genomes for metagenomic binning, comparative biology and taxonomic classification.</title>
        <authorList>
            <person name="Goeker M."/>
        </authorList>
    </citation>
    <scope>NUCLEOTIDE SEQUENCE [LARGE SCALE GENOMIC DNA]</scope>
    <source>
        <strain evidence="1 2">DSM 21410</strain>
    </source>
</reference>
<dbReference type="PROSITE" id="PS51257">
    <property type="entry name" value="PROKAR_LIPOPROTEIN"/>
    <property type="match status" value="1"/>
</dbReference>
<name>A0A369A3C5_9FLAO</name>
<dbReference type="InterPro" id="IPR032168">
    <property type="entry name" value="DUF5004"/>
</dbReference>
<evidence type="ECO:0000313" key="2">
    <source>
        <dbReference type="Proteomes" id="UP000253517"/>
    </source>
</evidence>
<dbReference type="Proteomes" id="UP000253517">
    <property type="component" value="Unassembled WGS sequence"/>
</dbReference>
<gene>
    <name evidence="1" type="ORF">DES35_102158</name>
</gene>
<accession>A0A369A3C5</accession>
<keyword evidence="2" id="KW-1185">Reference proteome</keyword>
<comment type="caution">
    <text evidence="1">The sequence shown here is derived from an EMBL/GenBank/DDBJ whole genome shotgun (WGS) entry which is preliminary data.</text>
</comment>
<evidence type="ECO:0000313" key="1">
    <source>
        <dbReference type="EMBL" id="RCX03705.1"/>
    </source>
</evidence>
<dbReference type="Pfam" id="PF16395">
    <property type="entry name" value="DUF5004"/>
    <property type="match status" value="1"/>
</dbReference>
<dbReference type="EMBL" id="QPJS01000002">
    <property type="protein sequence ID" value="RCX03705.1"/>
    <property type="molecule type" value="Genomic_DNA"/>
</dbReference>
<sequence>MKKSLLTICTIYLAIACRPERKGELGPDPDLAFGIVGRWQAAELIIEDFKSPLGDQLNVSEDFPTLGQPMEIIFNNDNTYQIITSGKVPHKFGTSGTWAFNNPEFPTKMGIFNNNGESDTIYLLSMARDYDPVWKIQIRRNDCNDELYVGYNLTLIRK</sequence>
<organism evidence="1 2">
    <name type="scientific">Schleiferia thermophila</name>
    <dbReference type="NCBI Taxonomy" id="884107"/>
    <lineage>
        <taxon>Bacteria</taxon>
        <taxon>Pseudomonadati</taxon>
        <taxon>Bacteroidota</taxon>
        <taxon>Flavobacteriia</taxon>
        <taxon>Flavobacteriales</taxon>
        <taxon>Schleiferiaceae</taxon>
        <taxon>Schleiferia</taxon>
    </lineage>
</organism>
<protein>
    <submittedName>
        <fullName evidence="1">Uncharacterized protein DUF5004</fullName>
    </submittedName>
</protein>